<proteinExistence type="predicted"/>
<dbReference type="Gene3D" id="3.40.50.300">
    <property type="entry name" value="P-loop containing nucleotide triphosphate hydrolases"/>
    <property type="match status" value="1"/>
</dbReference>
<dbReference type="Proteomes" id="UP000289166">
    <property type="component" value="Unassembled WGS sequence"/>
</dbReference>
<dbReference type="EMBL" id="RLII01000002">
    <property type="protein sequence ID" value="RXE60145.1"/>
    <property type="molecule type" value="Genomic_DNA"/>
</dbReference>
<dbReference type="SUPFAM" id="SSF52540">
    <property type="entry name" value="P-loop containing nucleoside triphosphate hydrolases"/>
    <property type="match status" value="1"/>
</dbReference>
<organism evidence="2 3">
    <name type="scientific">Acetivibrio mesophilus</name>
    <dbReference type="NCBI Taxonomy" id="2487273"/>
    <lineage>
        <taxon>Bacteria</taxon>
        <taxon>Bacillati</taxon>
        <taxon>Bacillota</taxon>
        <taxon>Clostridia</taxon>
        <taxon>Eubacteriales</taxon>
        <taxon>Oscillospiraceae</taxon>
        <taxon>Acetivibrio</taxon>
    </lineage>
</organism>
<protein>
    <recommendedName>
        <fullName evidence="4">AAA domain-containing protein</fullName>
    </recommendedName>
</protein>
<comment type="caution">
    <text evidence="2">The sequence shown here is derived from an EMBL/GenBank/DDBJ whole genome shotgun (WGS) entry which is preliminary data.</text>
</comment>
<accession>A0A4Q0I882</accession>
<evidence type="ECO:0000313" key="3">
    <source>
        <dbReference type="Proteomes" id="UP000289166"/>
    </source>
</evidence>
<reference evidence="3" key="1">
    <citation type="submission" date="2018-11" db="EMBL/GenBank/DDBJ databases">
        <title>Genome sequencing of a novel mesophilic and cellulolytic organism within the genus Hungateiclostridium.</title>
        <authorList>
            <person name="Rettenmaier R."/>
            <person name="Liebl W."/>
            <person name="Zverlov V."/>
        </authorList>
    </citation>
    <scope>NUCLEOTIDE SEQUENCE [LARGE SCALE GENOMIC DNA]</scope>
    <source>
        <strain evidence="3">N2K1</strain>
    </source>
</reference>
<evidence type="ECO:0000313" key="2">
    <source>
        <dbReference type="EMBL" id="RXE60145.1"/>
    </source>
</evidence>
<keyword evidence="3" id="KW-1185">Reference proteome</keyword>
<dbReference type="OrthoDB" id="2663226at2"/>
<feature type="compositionally biased region" description="Polar residues" evidence="1">
    <location>
        <begin position="142"/>
        <end position="157"/>
    </location>
</feature>
<feature type="region of interest" description="Disordered" evidence="1">
    <location>
        <begin position="133"/>
        <end position="157"/>
    </location>
</feature>
<evidence type="ECO:0000256" key="1">
    <source>
        <dbReference type="SAM" id="MobiDB-lite"/>
    </source>
</evidence>
<dbReference type="RefSeq" id="WP_069193883.1">
    <property type="nucleotide sequence ID" value="NZ_RLII01000002.1"/>
</dbReference>
<dbReference type="InterPro" id="IPR027417">
    <property type="entry name" value="P-loop_NTPase"/>
</dbReference>
<gene>
    <name evidence="2" type="ORF">EFD62_02630</name>
</gene>
<name>A0A4Q0I882_9FIRM</name>
<sequence length="470" mass="52993">MKLYLIAGSKSEMLKKSLEENRDIEVIHIENTFEDALNYLIRNSLDFDSILLMDAGIVESNENFIDTLNSLKELMNSSYPEITLKFITKDPAYLNEFNNVVSGDSRFEVFFVDNVRIPISYIQEVCLKNQNKKPQKVHHAETQSPADTSKASEGKLTQTLSERSKSIFGRKLPFFSKSNTKEDNIESDATNSSIISTSAQPKQKISLVSKDFRKVVIVTGCRGAGATSTAANLAIESSAQGLSTIVVDMDIEYRGINLYFSKFGDEVEYNPDLSYSLIRCIIKPDSYDINSCRINDNLFVTTLAYSISSKDKLLEIIDIKRLSAFINFLRLKFNVVLIDMPISTLGKYSQLLTQIDSIALCLNNNLYSIISTVRTVEELFMKEDLVLFNVKSRPVLTKYNEANRHNGKTFSPELTSKIICELGGYGDDLNPAGIVPYSREFDLQIDSGQKIASINKVYKNHYFTILKNLL</sequence>
<dbReference type="AlphaFoldDB" id="A0A4Q0I882"/>
<evidence type="ECO:0008006" key="4">
    <source>
        <dbReference type="Google" id="ProtNLM"/>
    </source>
</evidence>